<accession>A0AAW1L3M2</accession>
<evidence type="ECO:0000313" key="1">
    <source>
        <dbReference type="EMBL" id="KAK9727727.1"/>
    </source>
</evidence>
<dbReference type="AlphaFoldDB" id="A0AAW1L3M2"/>
<dbReference type="Proteomes" id="UP001458880">
    <property type="component" value="Unassembled WGS sequence"/>
</dbReference>
<organism evidence="1 2">
    <name type="scientific">Popillia japonica</name>
    <name type="common">Japanese beetle</name>
    <dbReference type="NCBI Taxonomy" id="7064"/>
    <lineage>
        <taxon>Eukaryota</taxon>
        <taxon>Metazoa</taxon>
        <taxon>Ecdysozoa</taxon>
        <taxon>Arthropoda</taxon>
        <taxon>Hexapoda</taxon>
        <taxon>Insecta</taxon>
        <taxon>Pterygota</taxon>
        <taxon>Neoptera</taxon>
        <taxon>Endopterygota</taxon>
        <taxon>Coleoptera</taxon>
        <taxon>Polyphaga</taxon>
        <taxon>Scarabaeiformia</taxon>
        <taxon>Scarabaeidae</taxon>
        <taxon>Rutelinae</taxon>
        <taxon>Popillia</taxon>
    </lineage>
</organism>
<dbReference type="EMBL" id="JASPKY010000176">
    <property type="protein sequence ID" value="KAK9727727.1"/>
    <property type="molecule type" value="Genomic_DNA"/>
</dbReference>
<evidence type="ECO:0000313" key="2">
    <source>
        <dbReference type="Proteomes" id="UP001458880"/>
    </source>
</evidence>
<sequence length="130" mass="14944">MRLISNCQRLFNDVASVYNCASKSAKWMMMMMAANLILDANPSIQCASSNDFLSYEKKVAKLAANLILDANPSIQCASSNDFLSYEKKVAKYSFTFIIIVIVDWKTMILENRWNSNLNFLECHRLYYNVM</sequence>
<proteinExistence type="predicted"/>
<protein>
    <submittedName>
        <fullName evidence="1">Uncharacterized protein</fullName>
    </submittedName>
</protein>
<keyword evidence="2" id="KW-1185">Reference proteome</keyword>
<name>A0AAW1L3M2_POPJA</name>
<comment type="caution">
    <text evidence="1">The sequence shown here is derived from an EMBL/GenBank/DDBJ whole genome shotgun (WGS) entry which is preliminary data.</text>
</comment>
<gene>
    <name evidence="1" type="ORF">QE152_g19015</name>
</gene>
<reference evidence="1 2" key="1">
    <citation type="journal article" date="2024" name="BMC Genomics">
        <title>De novo assembly and annotation of Popillia japonica's genome with initial clues to its potential as an invasive pest.</title>
        <authorList>
            <person name="Cucini C."/>
            <person name="Boschi S."/>
            <person name="Funari R."/>
            <person name="Cardaioli E."/>
            <person name="Iannotti N."/>
            <person name="Marturano G."/>
            <person name="Paoli F."/>
            <person name="Bruttini M."/>
            <person name="Carapelli A."/>
            <person name="Frati F."/>
            <person name="Nardi F."/>
        </authorList>
    </citation>
    <scope>NUCLEOTIDE SEQUENCE [LARGE SCALE GENOMIC DNA]</scope>
    <source>
        <strain evidence="1">DMR45628</strain>
    </source>
</reference>